<organism evidence="1">
    <name type="scientific">Solanum chacoense</name>
    <name type="common">Chaco potato</name>
    <dbReference type="NCBI Taxonomy" id="4108"/>
    <lineage>
        <taxon>Eukaryota</taxon>
        <taxon>Viridiplantae</taxon>
        <taxon>Streptophyta</taxon>
        <taxon>Embryophyta</taxon>
        <taxon>Tracheophyta</taxon>
        <taxon>Spermatophyta</taxon>
        <taxon>Magnoliopsida</taxon>
        <taxon>eudicotyledons</taxon>
        <taxon>Gunneridae</taxon>
        <taxon>Pentapetalae</taxon>
        <taxon>asterids</taxon>
        <taxon>lamiids</taxon>
        <taxon>Solanales</taxon>
        <taxon>Solanaceae</taxon>
        <taxon>Solanoideae</taxon>
        <taxon>Solaneae</taxon>
        <taxon>Solanum</taxon>
    </lineage>
</organism>
<evidence type="ECO:0000313" key="1">
    <source>
        <dbReference type="EMBL" id="JAP24880.1"/>
    </source>
</evidence>
<dbReference type="EMBL" id="GEDG01013905">
    <property type="protein sequence ID" value="JAP24880.1"/>
    <property type="molecule type" value="Transcribed_RNA"/>
</dbReference>
<proteinExistence type="predicted"/>
<reference evidence="1" key="1">
    <citation type="submission" date="2015-12" db="EMBL/GenBank/DDBJ databases">
        <title>Gene expression during late stages of embryo sac development: a critical building block for successful pollen-pistil interactions.</title>
        <authorList>
            <person name="Liu Y."/>
            <person name="Joly V."/>
            <person name="Sabar M."/>
            <person name="Matton D.P."/>
        </authorList>
    </citation>
    <scope>NUCLEOTIDE SEQUENCE</scope>
</reference>
<protein>
    <submittedName>
        <fullName evidence="1">Putative ovule protein</fullName>
    </submittedName>
</protein>
<name>A0A0V0HYF7_SOLCH</name>
<accession>A0A0V0HYF7</accession>
<sequence length="123" mass="14610">MFLFFPSLICYYFLEVAKIALNAEEYKLPVSEKKEGRHFKCIFFLLESIIYHITFDFVQGTLLMMMSHNILSHLRSWDIKIWLLVIIKKVWLLVDFSSPFKLVMLCGGQVRKAIQYSVYPVFM</sequence>
<dbReference type="AlphaFoldDB" id="A0A0V0HYF7"/>